<organism evidence="3 4">
    <name type="scientific">Lyngbya aestuarii BL J</name>
    <dbReference type="NCBI Taxonomy" id="1348334"/>
    <lineage>
        <taxon>Bacteria</taxon>
        <taxon>Bacillati</taxon>
        <taxon>Cyanobacteriota</taxon>
        <taxon>Cyanophyceae</taxon>
        <taxon>Oscillatoriophycideae</taxon>
        <taxon>Oscillatoriales</taxon>
        <taxon>Microcoleaceae</taxon>
        <taxon>Lyngbya</taxon>
    </lineage>
</organism>
<feature type="domain" description="Serine aminopeptidase S33" evidence="2">
    <location>
        <begin position="223"/>
        <end position="270"/>
    </location>
</feature>
<evidence type="ECO:0000259" key="2">
    <source>
        <dbReference type="Pfam" id="PF12146"/>
    </source>
</evidence>
<evidence type="ECO:0000313" key="3">
    <source>
        <dbReference type="EMBL" id="ERT07689.1"/>
    </source>
</evidence>
<dbReference type="Proteomes" id="UP000017127">
    <property type="component" value="Unassembled WGS sequence"/>
</dbReference>
<keyword evidence="3" id="KW-0378">Hydrolase</keyword>
<dbReference type="GO" id="GO:0016787">
    <property type="term" value="F:hydrolase activity"/>
    <property type="evidence" value="ECO:0007669"/>
    <property type="project" value="UniProtKB-KW"/>
</dbReference>
<gene>
    <name evidence="3" type="ORF">M595_2385</name>
</gene>
<dbReference type="Pfam" id="PF12146">
    <property type="entry name" value="Hydrolase_4"/>
    <property type="match status" value="2"/>
</dbReference>
<sequence length="291" mass="32902">MADTTPILLGRLELILAIGSALAYTVACLILRFAQSQFIFFPSRKIKATPEEFNLSYQEVWLPITTKKGKREQVHGWWIPSPSTSLKAERVILDCHGNRSNISANLDYAQQFHLMNLSVFLIDYRGYGRSTKRIPSEATVYQDVEAAWNYLIHERGIEPHNIFVFGHSLGGAIAIDLASKHPEIAGLIIESSFTSIRKMVDFKKIYWMFPIDILLTQTFNSIAKVSQLKMPILFTHGTHDRVVPVEMSHDLFASATEPKQLLIIPGAGHNDVRQAGGSRYREALQQFIEQC</sequence>
<keyword evidence="1" id="KW-1133">Transmembrane helix</keyword>
<dbReference type="InterPro" id="IPR022742">
    <property type="entry name" value="Hydrolase_4"/>
</dbReference>
<dbReference type="OrthoDB" id="9776685at2"/>
<reference evidence="3 4" key="1">
    <citation type="journal article" date="2013" name="Front. Microbiol.">
        <title>Comparative genomic analyses of the cyanobacterium, Lyngbya aestuarii BL J, a powerful hydrogen producer.</title>
        <authorList>
            <person name="Kothari A."/>
            <person name="Vaughn M."/>
            <person name="Garcia-Pichel F."/>
        </authorList>
    </citation>
    <scope>NUCLEOTIDE SEQUENCE [LARGE SCALE GENOMIC DNA]</scope>
    <source>
        <strain evidence="3 4">BL J</strain>
    </source>
</reference>
<dbReference type="PANTHER" id="PTHR12277:SF81">
    <property type="entry name" value="PROTEIN ABHD13"/>
    <property type="match status" value="1"/>
</dbReference>
<dbReference type="EMBL" id="AUZM01000019">
    <property type="protein sequence ID" value="ERT07689.1"/>
    <property type="molecule type" value="Genomic_DNA"/>
</dbReference>
<keyword evidence="1" id="KW-0812">Transmembrane</keyword>
<name>U7QI94_9CYAN</name>
<evidence type="ECO:0000256" key="1">
    <source>
        <dbReference type="SAM" id="Phobius"/>
    </source>
</evidence>
<proteinExistence type="predicted"/>
<evidence type="ECO:0000313" key="4">
    <source>
        <dbReference type="Proteomes" id="UP000017127"/>
    </source>
</evidence>
<dbReference type="Gene3D" id="3.40.50.1820">
    <property type="entry name" value="alpha/beta hydrolase"/>
    <property type="match status" value="1"/>
</dbReference>
<dbReference type="PANTHER" id="PTHR12277">
    <property type="entry name" value="ALPHA/BETA HYDROLASE DOMAIN-CONTAINING PROTEIN"/>
    <property type="match status" value="1"/>
</dbReference>
<keyword evidence="1" id="KW-0472">Membrane</keyword>
<dbReference type="PATRIC" id="fig|1348334.3.peg.2315"/>
<protein>
    <submittedName>
        <fullName evidence="3">Dienelactone hydrolase family protein</fullName>
    </submittedName>
</protein>
<feature type="transmembrane region" description="Helical" evidence="1">
    <location>
        <begin position="14"/>
        <end position="34"/>
    </location>
</feature>
<accession>U7QI94</accession>
<dbReference type="InterPro" id="IPR029058">
    <property type="entry name" value="AB_hydrolase_fold"/>
</dbReference>
<dbReference type="RefSeq" id="WP_023066167.1">
    <property type="nucleotide sequence ID" value="NZ_AUZM01000019.1"/>
</dbReference>
<dbReference type="AlphaFoldDB" id="U7QI94"/>
<comment type="caution">
    <text evidence="3">The sequence shown here is derived from an EMBL/GenBank/DDBJ whole genome shotgun (WGS) entry which is preliminary data.</text>
</comment>
<feature type="domain" description="Serine aminopeptidase S33" evidence="2">
    <location>
        <begin position="89"/>
        <end position="202"/>
    </location>
</feature>
<keyword evidence="4" id="KW-1185">Reference proteome</keyword>
<dbReference type="SUPFAM" id="SSF53474">
    <property type="entry name" value="alpha/beta-Hydrolases"/>
    <property type="match status" value="1"/>
</dbReference>